<sequence length="863" mass="95747">MPAPGDRLSALRARSEDFTGIEFVQIVDKCDQTVLRVYFLTDPRDLRPPFEDVGDPQAIPQPLSPADFRIYNPRGAAPDVEVADCPGPGGMRWDDDTAAGRRYLEICVAEPGDFTEYRLRIDDARIDRFFNDVRFSFKVGCEDRLDCAEPVRACAPEDLVDFPVDYLARDFVSLRNALLDFAAQRYPDWQMTLEADVGVMLLEALAALGDEMSYLQDRHNREAYLETATERRSLRKKARLLDYEIHDGRMASTLLELTVVQKQNQPVKSVKKGWPVWALSEGSAPIRFELGETLRERTDNPDLDVDARWNPGNFTVYLFDDGQECLETGATELFVRNDPANPDNPGGIVFDQNAANQWSAGRLLLLRDRPADPSETDRLHVVQVVDVRLEHDDLFDVDVARIRWRDEDALPFPIPYGELQLSGNLVPATAGETRTQGFRLGPLADGDEVIPAVEREGPLFSQADPSLLARRNLCEDLEQESASRPPIYLLSLPGTDENGLAFADPAEDLRRTVPEVQVFEIAEASGGAPRKWSFRRTLINEGSDDAVFTLEDGTWRRIVGRWLGGRELVHRDYATGAGYTVRFGDGEFGRVPAKDALFEVRYRLGAGAKANVPAGAVSALKIGTEASPLESRVTAVGNPFPVTNGVDPESASEIKLLMPEAYKSETFFAVRPEDYGAQAEKLDFVQRAQGSFRWTGSWLSAITAVDPLDAFELSPERRERVEALLHCRRQAGREVIVKDPKFVNLDLVVNICVARSAFPGQVRARVLEALFGKGGAGPKPGFFDPDRFTFGTPLRRSALEAAIVAVEGVEAVTGIEIRTHGVTEFHVFEALAFEVADDELIRVENSPLKPERGSVNLVLEGGA</sequence>
<dbReference type="EMBL" id="AP017928">
    <property type="protein sequence ID" value="BBA36204.1"/>
    <property type="molecule type" value="Genomic_DNA"/>
</dbReference>
<accession>A0A250KXG3</accession>
<evidence type="ECO:0000313" key="1">
    <source>
        <dbReference type="EMBL" id="BBA36204.1"/>
    </source>
</evidence>
<proteinExistence type="predicted"/>
<dbReference type="KEGG" id="mmai:sS8_4274"/>
<dbReference type="AlphaFoldDB" id="A0A250KXG3"/>
<gene>
    <name evidence="1" type="ORF">sS8_4274</name>
</gene>
<dbReference type="RefSeq" id="WP_119631422.1">
    <property type="nucleotide sequence ID" value="NZ_AP017928.1"/>
</dbReference>
<organism evidence="1 2">
    <name type="scientific">Methylocaldum marinum</name>
    <dbReference type="NCBI Taxonomy" id="1432792"/>
    <lineage>
        <taxon>Bacteria</taxon>
        <taxon>Pseudomonadati</taxon>
        <taxon>Pseudomonadota</taxon>
        <taxon>Gammaproteobacteria</taxon>
        <taxon>Methylococcales</taxon>
        <taxon>Methylococcaceae</taxon>
        <taxon>Methylocaldum</taxon>
    </lineage>
</organism>
<evidence type="ECO:0008006" key="3">
    <source>
        <dbReference type="Google" id="ProtNLM"/>
    </source>
</evidence>
<dbReference type="OrthoDB" id="9796131at2"/>
<reference evidence="1 2" key="1">
    <citation type="submission" date="2016-12" db="EMBL/GenBank/DDBJ databases">
        <title>Genome sequencing of Methylocaldum marinum.</title>
        <authorList>
            <person name="Takeuchi M."/>
            <person name="Kamagata Y."/>
            <person name="Hiraoka S."/>
            <person name="Oshima K."/>
            <person name="Hattori M."/>
            <person name="Iwasaki W."/>
        </authorList>
    </citation>
    <scope>NUCLEOTIDE SEQUENCE [LARGE SCALE GENOMIC DNA]</scope>
    <source>
        <strain evidence="1 2">S8</strain>
    </source>
</reference>
<dbReference type="Proteomes" id="UP000266313">
    <property type="component" value="Chromosome"/>
</dbReference>
<protein>
    <recommendedName>
        <fullName evidence="3">Baseplate protein J-like domain-containing protein</fullName>
    </recommendedName>
</protein>
<evidence type="ECO:0000313" key="2">
    <source>
        <dbReference type="Proteomes" id="UP000266313"/>
    </source>
</evidence>
<name>A0A250KXG3_9GAMM</name>
<keyword evidence="2" id="KW-1185">Reference proteome</keyword>